<keyword evidence="3" id="KW-1185">Reference proteome</keyword>
<dbReference type="Proteomes" id="UP000799539">
    <property type="component" value="Unassembled WGS sequence"/>
</dbReference>
<organism evidence="2 3">
    <name type="scientific">Cercospora zeae-maydis SCOH1-5</name>
    <dbReference type="NCBI Taxonomy" id="717836"/>
    <lineage>
        <taxon>Eukaryota</taxon>
        <taxon>Fungi</taxon>
        <taxon>Dikarya</taxon>
        <taxon>Ascomycota</taxon>
        <taxon>Pezizomycotina</taxon>
        <taxon>Dothideomycetes</taxon>
        <taxon>Dothideomycetidae</taxon>
        <taxon>Mycosphaerellales</taxon>
        <taxon>Mycosphaerellaceae</taxon>
        <taxon>Cercospora</taxon>
    </lineage>
</organism>
<proteinExistence type="predicted"/>
<evidence type="ECO:0000313" key="2">
    <source>
        <dbReference type="EMBL" id="KAF2214303.1"/>
    </source>
</evidence>
<dbReference type="EMBL" id="ML992668">
    <property type="protein sequence ID" value="KAF2214303.1"/>
    <property type="molecule type" value="Genomic_DNA"/>
</dbReference>
<reference evidence="2" key="1">
    <citation type="journal article" date="2020" name="Stud. Mycol.">
        <title>101 Dothideomycetes genomes: a test case for predicting lifestyles and emergence of pathogens.</title>
        <authorList>
            <person name="Haridas S."/>
            <person name="Albert R."/>
            <person name="Binder M."/>
            <person name="Bloem J."/>
            <person name="Labutti K."/>
            <person name="Salamov A."/>
            <person name="Andreopoulos B."/>
            <person name="Baker S."/>
            <person name="Barry K."/>
            <person name="Bills G."/>
            <person name="Bluhm B."/>
            <person name="Cannon C."/>
            <person name="Castanera R."/>
            <person name="Culley D."/>
            <person name="Daum C."/>
            <person name="Ezra D."/>
            <person name="Gonzalez J."/>
            <person name="Henrissat B."/>
            <person name="Kuo A."/>
            <person name="Liang C."/>
            <person name="Lipzen A."/>
            <person name="Lutzoni F."/>
            <person name="Magnuson J."/>
            <person name="Mondo S."/>
            <person name="Nolan M."/>
            <person name="Ohm R."/>
            <person name="Pangilinan J."/>
            <person name="Park H.-J."/>
            <person name="Ramirez L."/>
            <person name="Alfaro M."/>
            <person name="Sun H."/>
            <person name="Tritt A."/>
            <person name="Yoshinaga Y."/>
            <person name="Zwiers L.-H."/>
            <person name="Turgeon B."/>
            <person name="Goodwin S."/>
            <person name="Spatafora J."/>
            <person name="Crous P."/>
            <person name="Grigoriev I."/>
        </authorList>
    </citation>
    <scope>NUCLEOTIDE SEQUENCE</scope>
    <source>
        <strain evidence="2">SCOH1-5</strain>
    </source>
</reference>
<dbReference type="AlphaFoldDB" id="A0A6A6FLP1"/>
<gene>
    <name evidence="2" type="ORF">CERZMDRAFT_95579</name>
</gene>
<evidence type="ECO:0000313" key="3">
    <source>
        <dbReference type="Proteomes" id="UP000799539"/>
    </source>
</evidence>
<feature type="region of interest" description="Disordered" evidence="1">
    <location>
        <begin position="91"/>
        <end position="116"/>
    </location>
</feature>
<evidence type="ECO:0000256" key="1">
    <source>
        <dbReference type="SAM" id="MobiDB-lite"/>
    </source>
</evidence>
<sequence>MPHGIRRRQQDLPNPDLTLWSLEFVWMRDAANDVCSAAWAASEDASLLQPANAFYNARRLLPLTLRTSLSVSVANQFMRPHTCGGVSVFATRGPPEGEGEEDDDTATEPGHAVRKSPELIRVPEALASTREDEVVRPQLQRSCHVWVAALSTPEAREEHPRKGQTAKHAGVWFDQEAEC</sequence>
<name>A0A6A6FLP1_9PEZI</name>
<feature type="region of interest" description="Disordered" evidence="1">
    <location>
        <begin position="156"/>
        <end position="179"/>
    </location>
</feature>
<accession>A0A6A6FLP1</accession>
<protein>
    <submittedName>
        <fullName evidence="2">Uncharacterized protein</fullName>
    </submittedName>
</protein>
<feature type="compositionally biased region" description="Acidic residues" evidence="1">
    <location>
        <begin position="97"/>
        <end position="106"/>
    </location>
</feature>